<dbReference type="OrthoDB" id="9825410at2"/>
<reference evidence="1 2" key="1">
    <citation type="submission" date="2017-04" db="EMBL/GenBank/DDBJ databases">
        <title>Genomic insights into metabolism of Thermodesulfobium acidiphilum.</title>
        <authorList>
            <person name="Toshchakov S.V."/>
            <person name="Frolov E.N."/>
            <person name="Kublanov I.V."/>
            <person name="Samarov N.I."/>
            <person name="Novikov A."/>
            <person name="Lebedinsky A.V."/>
            <person name="Bonch-Osmolovskaya E.A."/>
            <person name="Chernyh N.A."/>
        </authorList>
    </citation>
    <scope>NUCLEOTIDE SEQUENCE [LARGE SCALE GENOMIC DNA]</scope>
    <source>
        <strain evidence="1 2">3127-1</strain>
    </source>
</reference>
<keyword evidence="2" id="KW-1185">Reference proteome</keyword>
<dbReference type="KEGG" id="taci:TDSAC_0992"/>
<protein>
    <submittedName>
        <fullName evidence="1">Uncharacterized protein</fullName>
    </submittedName>
</protein>
<evidence type="ECO:0000313" key="2">
    <source>
        <dbReference type="Proteomes" id="UP000244792"/>
    </source>
</evidence>
<evidence type="ECO:0000313" key="1">
    <source>
        <dbReference type="EMBL" id="AWB10345.1"/>
    </source>
</evidence>
<sequence length="175" mass="20745">MKKLLKVITFILPFIFLFSISYAEQSEMLIPHPDTKNISSNWLPIKDSLNKNLSSTQNGFYYPVFYYYYPETISVDKENRTITVWILEAPSNNVISLNCANNFGWFSKSCFVDHMEALYKFDYLRATYQRISPNYYYDANDNLTRRSSDEISKVEEIKDGSVQQKEYDFFKKFLK</sequence>
<proteinExistence type="predicted"/>
<dbReference type="Proteomes" id="UP000244792">
    <property type="component" value="Chromosome"/>
</dbReference>
<name>A0A2R4W0P8_THEAF</name>
<dbReference type="RefSeq" id="WP_108309152.1">
    <property type="nucleotide sequence ID" value="NZ_CP020921.1"/>
</dbReference>
<gene>
    <name evidence="1" type="ORF">TDSAC_0992</name>
</gene>
<dbReference type="EMBL" id="CP020921">
    <property type="protein sequence ID" value="AWB10345.1"/>
    <property type="molecule type" value="Genomic_DNA"/>
</dbReference>
<organism evidence="1 2">
    <name type="scientific">Thermodesulfobium acidiphilum</name>
    <dbReference type="NCBI Taxonomy" id="1794699"/>
    <lineage>
        <taxon>Bacteria</taxon>
        <taxon>Pseudomonadati</taxon>
        <taxon>Thermodesulfobiota</taxon>
        <taxon>Thermodesulfobiia</taxon>
        <taxon>Thermodesulfobiales</taxon>
        <taxon>Thermodesulfobiaceae</taxon>
        <taxon>Thermodesulfobium</taxon>
    </lineage>
</organism>
<dbReference type="AlphaFoldDB" id="A0A2R4W0P8"/>
<accession>A0A2R4W0P8</accession>